<keyword evidence="8" id="KW-1185">Reference proteome</keyword>
<dbReference type="InterPro" id="IPR021151">
    <property type="entry name" value="GINS_A"/>
</dbReference>
<name>A0A6P8MGQ8_9HYME</name>
<comment type="similarity">
    <text evidence="2 5">Belongs to the GINS1/PSF1 family.</text>
</comment>
<feature type="domain" description="GINS subunit" evidence="6">
    <location>
        <begin position="58"/>
        <end position="126"/>
    </location>
</feature>
<evidence type="ECO:0000256" key="2">
    <source>
        <dbReference type="ARBA" id="ARBA00006677"/>
    </source>
</evidence>
<proteinExistence type="inferred from homology"/>
<organism evidence="8 9">
    <name type="scientific">Bombus bifarius</name>
    <dbReference type="NCBI Taxonomy" id="103933"/>
    <lineage>
        <taxon>Eukaryota</taxon>
        <taxon>Metazoa</taxon>
        <taxon>Ecdysozoa</taxon>
        <taxon>Arthropoda</taxon>
        <taxon>Hexapoda</taxon>
        <taxon>Insecta</taxon>
        <taxon>Pterygota</taxon>
        <taxon>Neoptera</taxon>
        <taxon>Endopterygota</taxon>
        <taxon>Hymenoptera</taxon>
        <taxon>Apocrita</taxon>
        <taxon>Aculeata</taxon>
        <taxon>Apoidea</taxon>
        <taxon>Anthophila</taxon>
        <taxon>Apidae</taxon>
        <taxon>Bombus</taxon>
        <taxon>Pyrobombus</taxon>
    </lineage>
</organism>
<dbReference type="Pfam" id="PF24997">
    <property type="entry name" value="PSF1_C"/>
    <property type="match status" value="1"/>
</dbReference>
<evidence type="ECO:0000256" key="5">
    <source>
        <dbReference type="RuleBase" id="RU368085"/>
    </source>
</evidence>
<dbReference type="PANTHER" id="PTHR12914:SF2">
    <property type="entry name" value="DNA REPLICATION COMPLEX GINS PROTEIN PSF1"/>
    <property type="match status" value="1"/>
</dbReference>
<dbReference type="AlphaFoldDB" id="A0A6P8MGQ8"/>
<dbReference type="RefSeq" id="XP_033313001.1">
    <property type="nucleotide sequence ID" value="XM_033457110.1"/>
</dbReference>
<comment type="subcellular location">
    <subcellularLocation>
        <location evidence="1 5">Nucleus</location>
    </subcellularLocation>
</comment>
<dbReference type="InterPro" id="IPR036224">
    <property type="entry name" value="GINS_bundle-like_dom_sf"/>
</dbReference>
<evidence type="ECO:0000259" key="7">
    <source>
        <dbReference type="Pfam" id="PF24997"/>
    </source>
</evidence>
<reference evidence="9" key="1">
    <citation type="submission" date="2025-08" db="UniProtKB">
        <authorList>
            <consortium name="RefSeq"/>
        </authorList>
    </citation>
    <scope>IDENTIFICATION</scope>
    <source>
        <tissue evidence="9">Muscle</tissue>
    </source>
</reference>
<keyword evidence="4 5" id="KW-0539">Nucleus</keyword>
<dbReference type="CDD" id="cd11710">
    <property type="entry name" value="GINS_A_psf1"/>
    <property type="match status" value="1"/>
</dbReference>
<dbReference type="Gene3D" id="1.20.58.1030">
    <property type="match status" value="1"/>
</dbReference>
<dbReference type="Proteomes" id="UP000515164">
    <property type="component" value="Unplaced"/>
</dbReference>
<accession>A0A6P8MGQ8</accession>
<dbReference type="PANTHER" id="PTHR12914">
    <property type="entry name" value="PARTNER OF SLD5"/>
    <property type="match status" value="1"/>
</dbReference>
<keyword evidence="3 5" id="KW-0235">DNA replication</keyword>
<dbReference type="CDD" id="cd21696">
    <property type="entry name" value="GINS_B_Psf1"/>
    <property type="match status" value="1"/>
</dbReference>
<comment type="function">
    <text evidence="5">Required for correct functioning of the GINS complex, a complex that plays an essential role in the initiation of DNA replication, and progression of DNA replication forks. GINS complex seems to bind preferentially to single-stranded DNA.</text>
</comment>
<sequence length="245" mass="28559">MYGRKGFKLISELDLYSDILPFNEVLVKEVLQEMQCLYDANVADSNAIRNDDNMALLPSVQLRHTALKRNKRCVLAYIYNRMRKLRELRWELGSILPPEINSNLLNAEIQWFQSYNKSLAKYMRSLGEDHGFNLTTNMVPPKTPYVEVKCVEDFGRLELDDGQVILLKKNTYHLLPRSVCEPLIRQGILEHKRISRVNLNSVQQRAVDSNSWKLVCMRCIAPCAQNNICNYGFFPIDKRRCKQFI</sequence>
<dbReference type="GeneID" id="117212350"/>
<dbReference type="Pfam" id="PF05916">
    <property type="entry name" value="Sld5"/>
    <property type="match status" value="1"/>
</dbReference>
<feature type="domain" description="DNA replication complex GINS protein PSF1 C-terminal" evidence="7">
    <location>
        <begin position="142"/>
        <end position="191"/>
    </location>
</feature>
<evidence type="ECO:0000256" key="1">
    <source>
        <dbReference type="ARBA" id="ARBA00004123"/>
    </source>
</evidence>
<gene>
    <name evidence="9" type="primary">LOC117212350</name>
</gene>
<evidence type="ECO:0000256" key="4">
    <source>
        <dbReference type="ARBA" id="ARBA00023242"/>
    </source>
</evidence>
<dbReference type="SUPFAM" id="SSF158573">
    <property type="entry name" value="GINS helical bundle-like"/>
    <property type="match status" value="1"/>
</dbReference>
<comment type="subunit">
    <text evidence="5">Component of the GINS complex.</text>
</comment>
<dbReference type="InterPro" id="IPR056783">
    <property type="entry name" value="PSF1_C"/>
</dbReference>
<dbReference type="GO" id="GO:0000811">
    <property type="term" value="C:GINS complex"/>
    <property type="evidence" value="ECO:0007669"/>
    <property type="project" value="UniProtKB-UniRule"/>
</dbReference>
<evidence type="ECO:0000313" key="9">
    <source>
        <dbReference type="RefSeq" id="XP_033313001.1"/>
    </source>
</evidence>
<dbReference type="GO" id="GO:1902983">
    <property type="term" value="P:DNA strand elongation involved in mitotic DNA replication"/>
    <property type="evidence" value="ECO:0007669"/>
    <property type="project" value="TreeGrafter"/>
</dbReference>
<protein>
    <recommendedName>
        <fullName evidence="5">DNA replication complex GINS protein PSF1</fullName>
    </recommendedName>
</protein>
<evidence type="ECO:0000256" key="3">
    <source>
        <dbReference type="ARBA" id="ARBA00022705"/>
    </source>
</evidence>
<dbReference type="InterPro" id="IPR005339">
    <property type="entry name" value="GINS_Psf1"/>
</dbReference>
<dbReference type="KEGG" id="bbif:117212350"/>
<evidence type="ECO:0000313" key="8">
    <source>
        <dbReference type="Proteomes" id="UP000515164"/>
    </source>
</evidence>
<evidence type="ECO:0000259" key="6">
    <source>
        <dbReference type="Pfam" id="PF05916"/>
    </source>
</evidence>